<dbReference type="PANTHER" id="PTHR43796">
    <property type="entry name" value="CARBOXYNORSPERMIDINE SYNTHASE"/>
    <property type="match status" value="1"/>
</dbReference>
<dbReference type="Gene3D" id="3.40.50.720">
    <property type="entry name" value="NAD(P)-binding Rossmann-like Domain"/>
    <property type="match status" value="1"/>
</dbReference>
<name>A0A167ALV0_9GAMM</name>
<dbReference type="OrthoDB" id="5914295at2"/>
<dbReference type="InterPro" id="IPR036291">
    <property type="entry name" value="NAD(P)-bd_dom_sf"/>
</dbReference>
<protein>
    <recommendedName>
        <fullName evidence="3">Saccharopine dehydrogenase NADP binding domain-containing protein</fullName>
    </recommendedName>
</protein>
<evidence type="ECO:0000313" key="1">
    <source>
        <dbReference type="EMBL" id="KZN45549.1"/>
    </source>
</evidence>
<accession>A0A167ALV0</accession>
<dbReference type="RefSeq" id="WP_063378039.1">
    <property type="nucleotide sequence ID" value="NZ_AUXT01000181.1"/>
</dbReference>
<gene>
    <name evidence="1" type="ORF">N482_15025</name>
</gene>
<dbReference type="SUPFAM" id="SSF51735">
    <property type="entry name" value="NAD(P)-binding Rossmann-fold domains"/>
    <property type="match status" value="1"/>
</dbReference>
<evidence type="ECO:0008006" key="3">
    <source>
        <dbReference type="Google" id="ProtNLM"/>
    </source>
</evidence>
<sequence>MNKKIIVLGGTGESGRRIIHLLTTRHHELKISCGARRAPKDGVLPENIDYVPFDINDKTNCVKTLAQYDLAVIALGPMDKFAMIAHQLCLDANIDAVDINDSLHAADQILTLHKSAESKQRLLLTGMGFSPGISTLLLTELAHQKASPNGHYQCRLYMGAAYGGGETSPQAILASFTNQLTCWRAGSRQKIGTPWQDGHHQFTFPAQKKPVDLIPFATPEVAGLDSVHVADDLDIKQLDSRYHIQHLTLGFAKFMSKYRLGERKNAFFSNMFFNNGQKLKTKKDSDPDTCLWVYPDNNPHAGLMLHGVVSSYELTAKMACVAVESWLNNVFTTSYGVKAVEHLPYETRQILLQTLAQYGVTVRHADKQNFHQADQEFGWIDSVSSEPSSLRNLGFNWYTVSNQHPKMAKRQQEYLYKSDIWHALKEATNTFSFTKFVISTLLAWSRDGKRLQSWRDKYQGEHSEVWKSITKDMSMFTSGYGNARALLGKEKAYQLYRAMFLETGKMEMRWLWPNPESFNMFDDKEAAILQYWLAWLRNYAKLGLFTLKEHQEGAQKSVISISDCAYAAMFKELGCPELADMVREMEQEALIFLTSQSNLEIIFNIKDNGEADITLTKSPKLQAVG</sequence>
<dbReference type="AlphaFoldDB" id="A0A167ALV0"/>
<dbReference type="PATRIC" id="fig|1365253.3.peg.3590"/>
<organism evidence="1 2">
    <name type="scientific">Pseudoalteromonas luteoviolacea NCIMB 1942</name>
    <dbReference type="NCBI Taxonomy" id="1365253"/>
    <lineage>
        <taxon>Bacteria</taxon>
        <taxon>Pseudomonadati</taxon>
        <taxon>Pseudomonadota</taxon>
        <taxon>Gammaproteobacteria</taxon>
        <taxon>Alteromonadales</taxon>
        <taxon>Pseudoalteromonadaceae</taxon>
        <taxon>Pseudoalteromonas</taxon>
    </lineage>
</organism>
<dbReference type="EMBL" id="AUXT01000181">
    <property type="protein sequence ID" value="KZN45549.1"/>
    <property type="molecule type" value="Genomic_DNA"/>
</dbReference>
<dbReference type="PANTHER" id="PTHR43796:SF2">
    <property type="entry name" value="CARBOXYNORSPERMIDINE SYNTHASE"/>
    <property type="match status" value="1"/>
</dbReference>
<evidence type="ECO:0000313" key="2">
    <source>
        <dbReference type="Proteomes" id="UP000076587"/>
    </source>
</evidence>
<reference evidence="1 2" key="1">
    <citation type="submission" date="2013-07" db="EMBL/GenBank/DDBJ databases">
        <title>Comparative Genomic and Metabolomic Analysis of Twelve Strains of Pseudoalteromonas luteoviolacea.</title>
        <authorList>
            <person name="Vynne N.G."/>
            <person name="Mansson M."/>
            <person name="Gram L."/>
        </authorList>
    </citation>
    <scope>NUCLEOTIDE SEQUENCE [LARGE SCALE GENOMIC DNA]</scope>
    <source>
        <strain evidence="1 2">NCIMB 1942</strain>
    </source>
</reference>
<dbReference type="Proteomes" id="UP000076587">
    <property type="component" value="Unassembled WGS sequence"/>
</dbReference>
<comment type="caution">
    <text evidence="1">The sequence shown here is derived from an EMBL/GenBank/DDBJ whole genome shotgun (WGS) entry which is preliminary data.</text>
</comment>
<proteinExistence type="predicted"/>